<feature type="region of interest" description="Disordered" evidence="1">
    <location>
        <begin position="527"/>
        <end position="552"/>
    </location>
</feature>
<proteinExistence type="predicted"/>
<feature type="region of interest" description="Disordered" evidence="1">
    <location>
        <begin position="461"/>
        <end position="480"/>
    </location>
</feature>
<dbReference type="OrthoDB" id="3269726at2759"/>
<evidence type="ECO:0000313" key="2">
    <source>
        <dbReference type="EMBL" id="KAF9509013.1"/>
    </source>
</evidence>
<dbReference type="Proteomes" id="UP000886523">
    <property type="component" value="Unassembled WGS sequence"/>
</dbReference>
<feature type="region of interest" description="Disordered" evidence="1">
    <location>
        <begin position="566"/>
        <end position="649"/>
    </location>
</feature>
<keyword evidence="3" id="KW-1185">Reference proteome</keyword>
<gene>
    <name evidence="2" type="ORF">BS47DRAFT_1397279</name>
</gene>
<evidence type="ECO:0000256" key="1">
    <source>
        <dbReference type="SAM" id="MobiDB-lite"/>
    </source>
</evidence>
<dbReference type="EMBL" id="MU129045">
    <property type="protein sequence ID" value="KAF9509013.1"/>
    <property type="molecule type" value="Genomic_DNA"/>
</dbReference>
<feature type="compositionally biased region" description="Low complexity" evidence="1">
    <location>
        <begin position="599"/>
        <end position="615"/>
    </location>
</feature>
<name>A0A9P6ANF9_9AGAM</name>
<feature type="compositionally biased region" description="Basic and acidic residues" evidence="1">
    <location>
        <begin position="582"/>
        <end position="592"/>
    </location>
</feature>
<reference evidence="2" key="1">
    <citation type="journal article" date="2020" name="Nat. Commun.">
        <title>Large-scale genome sequencing of mycorrhizal fungi provides insights into the early evolution of symbiotic traits.</title>
        <authorList>
            <person name="Miyauchi S."/>
            <person name="Kiss E."/>
            <person name="Kuo A."/>
            <person name="Drula E."/>
            <person name="Kohler A."/>
            <person name="Sanchez-Garcia M."/>
            <person name="Morin E."/>
            <person name="Andreopoulos B."/>
            <person name="Barry K.W."/>
            <person name="Bonito G."/>
            <person name="Buee M."/>
            <person name="Carver A."/>
            <person name="Chen C."/>
            <person name="Cichocki N."/>
            <person name="Clum A."/>
            <person name="Culley D."/>
            <person name="Crous P.W."/>
            <person name="Fauchery L."/>
            <person name="Girlanda M."/>
            <person name="Hayes R.D."/>
            <person name="Keri Z."/>
            <person name="LaButti K."/>
            <person name="Lipzen A."/>
            <person name="Lombard V."/>
            <person name="Magnuson J."/>
            <person name="Maillard F."/>
            <person name="Murat C."/>
            <person name="Nolan M."/>
            <person name="Ohm R.A."/>
            <person name="Pangilinan J."/>
            <person name="Pereira M.F."/>
            <person name="Perotto S."/>
            <person name="Peter M."/>
            <person name="Pfister S."/>
            <person name="Riley R."/>
            <person name="Sitrit Y."/>
            <person name="Stielow J.B."/>
            <person name="Szollosi G."/>
            <person name="Zifcakova L."/>
            <person name="Stursova M."/>
            <person name="Spatafora J.W."/>
            <person name="Tedersoo L."/>
            <person name="Vaario L.M."/>
            <person name="Yamada A."/>
            <person name="Yan M."/>
            <person name="Wang P."/>
            <person name="Xu J."/>
            <person name="Bruns T."/>
            <person name="Baldrian P."/>
            <person name="Vilgalys R."/>
            <person name="Dunand C."/>
            <person name="Henrissat B."/>
            <person name="Grigoriev I.V."/>
            <person name="Hibbett D."/>
            <person name="Nagy L.G."/>
            <person name="Martin F.M."/>
        </authorList>
    </citation>
    <scope>NUCLEOTIDE SEQUENCE</scope>
    <source>
        <strain evidence="2">UP504</strain>
    </source>
</reference>
<comment type="caution">
    <text evidence="2">The sequence shown here is derived from an EMBL/GenBank/DDBJ whole genome shotgun (WGS) entry which is preliminary data.</text>
</comment>
<organism evidence="2 3">
    <name type="scientific">Hydnum rufescens UP504</name>
    <dbReference type="NCBI Taxonomy" id="1448309"/>
    <lineage>
        <taxon>Eukaryota</taxon>
        <taxon>Fungi</taxon>
        <taxon>Dikarya</taxon>
        <taxon>Basidiomycota</taxon>
        <taxon>Agaricomycotina</taxon>
        <taxon>Agaricomycetes</taxon>
        <taxon>Cantharellales</taxon>
        <taxon>Hydnaceae</taxon>
        <taxon>Hydnum</taxon>
    </lineage>
</organism>
<accession>A0A9P6ANF9</accession>
<protein>
    <submittedName>
        <fullName evidence="2">Uncharacterized protein</fullName>
    </submittedName>
</protein>
<dbReference type="AlphaFoldDB" id="A0A9P6ANF9"/>
<evidence type="ECO:0000313" key="3">
    <source>
        <dbReference type="Proteomes" id="UP000886523"/>
    </source>
</evidence>
<sequence>MDAVKNDGIESIDTIADVNSLSDLDKTSHCLAELYCQDSDVDLSDIIKICFGIHRDRAGRYTLQRFNCYFFSWTILVVTARHAMPWDVLPFDSPWKMLSQTWADKLSTKFAEALINMMVDGSVISIMTMNLKLKPQLRHAVSRRVRLAWAMPQWLIRMTLRLMLRTSGRQKIETILRFRLRSTLLSALQPTLRSALADLRVSTLRTTLWKDDVRGAMRGATRRNVMASILDAATNALSSITLRMEDVDAFNSVAVAFAGRDMFDRPSGDWRAAFIAMFHAFMKTVPLFAAKGADGFVTDDTKWDEIWNSIRDTIREAANEAMKDVEGRWGTLWNTLMEEWVAAWEVIRPKIRDTARGTANEMTDLVNDALAYAVVKSLPDTHIHIAYQVSLRVRRGSNSKFVAALADVAHSELQPYMLKLIREHGDMVGRYQPGSSAKVEKDMREAMDRVWRAVVDLEERDADRTSASTDHGNLPIPPSRGSSALLCHSIERRVVLNASESVTGRESRKRQRGFKVFERYQNWSAPSSLDFPAAEGTDGRGAPSMSWAPPQGLRCEESTWECEINIPRPRSSPLRKGSMSANDHHDGPDIAHPDVSLGPSFASARSSPPFTATAPRLPSSTPIATADPVHSRTLHAPRESRRMSLSRHRWRIQCG</sequence>